<gene>
    <name evidence="11" type="ORF">EA797_16675</name>
</gene>
<feature type="domain" description="FAD/NAD(P)-binding" evidence="9">
    <location>
        <begin position="11"/>
        <end position="285"/>
    </location>
</feature>
<sequence>MNELNNKKPPVVIIGTGLAGYNLAREFRKHDSETPLLLITSDDGRSYSKPMLSTGFAMNKSADALGMTVAGPMAIQLNAEIRTHTQVTRLDPAHRRVWIGNEPVPYRDLVIAWGAQTIRVPVAGDAQDAVFPVNDLLDYGRFREAAHGKRRILILGAGLIGCEFANDLLHGGYEVELVAPCEQIMPSLLPPEPAAAVQRGLESLGARFHLGPVLERLERQGDVLQARLSNGQRIDCDLVVSAVGLRPRIELAAAAGLAVNRGIEVDRMLRTSAEHVYALGDCAEVDGLNLFYVMPLMSGVRALGKTLAGQPTPVTYGPMPITVKTPICPLVVSPPAAESEGSWSVEGQGSDLRALFRSSDGTLLGYALTGAAVQERLALNKQLPPVLAELPQVLSLKSSE</sequence>
<evidence type="ECO:0000256" key="6">
    <source>
        <dbReference type="ARBA" id="ARBA00022827"/>
    </source>
</evidence>
<evidence type="ECO:0000259" key="9">
    <source>
        <dbReference type="Pfam" id="PF07992"/>
    </source>
</evidence>
<dbReference type="EMBL" id="RFFM01000004">
    <property type="protein sequence ID" value="RMH88877.1"/>
    <property type="molecule type" value="Genomic_DNA"/>
</dbReference>
<evidence type="ECO:0000256" key="4">
    <source>
        <dbReference type="ARBA" id="ARBA00022490"/>
    </source>
</evidence>
<dbReference type="OrthoDB" id="9808980at2"/>
<keyword evidence="7" id="KW-0560">Oxidoreductase</keyword>
<accession>A0A3M2HRR1</accession>
<dbReference type="GO" id="GO:0005737">
    <property type="term" value="C:cytoplasm"/>
    <property type="evidence" value="ECO:0007669"/>
    <property type="project" value="UniProtKB-SubCell"/>
</dbReference>
<evidence type="ECO:0000256" key="8">
    <source>
        <dbReference type="ARBA" id="ARBA00023027"/>
    </source>
</evidence>
<evidence type="ECO:0000256" key="1">
    <source>
        <dbReference type="ARBA" id="ARBA00001974"/>
    </source>
</evidence>
<feature type="domain" description="Rubredoxin binding" evidence="10">
    <location>
        <begin position="313"/>
        <end position="383"/>
    </location>
</feature>
<dbReference type="PRINTS" id="PR00368">
    <property type="entry name" value="FADPNR"/>
</dbReference>
<evidence type="ECO:0000256" key="2">
    <source>
        <dbReference type="ARBA" id="ARBA00004496"/>
    </source>
</evidence>
<protein>
    <submittedName>
        <fullName evidence="11">FAD-dependent oxidoreductase</fullName>
    </submittedName>
</protein>
<evidence type="ECO:0000256" key="7">
    <source>
        <dbReference type="ARBA" id="ARBA00023002"/>
    </source>
</evidence>
<dbReference type="InterPro" id="IPR050260">
    <property type="entry name" value="FAD-bd_OxRdtase"/>
</dbReference>
<dbReference type="InterPro" id="IPR023753">
    <property type="entry name" value="FAD/NAD-binding_dom"/>
</dbReference>
<comment type="cofactor">
    <cofactor evidence="1">
        <name>FAD</name>
        <dbReference type="ChEBI" id="CHEBI:57692"/>
    </cofactor>
</comment>
<dbReference type="PANTHER" id="PTHR43429">
    <property type="entry name" value="PYRIDINE NUCLEOTIDE-DISULFIDE OXIDOREDUCTASE DOMAIN-CONTAINING"/>
    <property type="match status" value="1"/>
</dbReference>
<keyword evidence="12" id="KW-1185">Reference proteome</keyword>
<evidence type="ECO:0000313" key="12">
    <source>
        <dbReference type="Proteomes" id="UP000269774"/>
    </source>
</evidence>
<comment type="similarity">
    <text evidence="3">Belongs to the FAD-dependent oxidoreductase family.</text>
</comment>
<dbReference type="AlphaFoldDB" id="A0A3M2HRR1"/>
<evidence type="ECO:0000256" key="3">
    <source>
        <dbReference type="ARBA" id="ARBA00006442"/>
    </source>
</evidence>
<keyword evidence="8" id="KW-0520">NAD</keyword>
<dbReference type="Pfam" id="PF07992">
    <property type="entry name" value="Pyr_redox_2"/>
    <property type="match status" value="1"/>
</dbReference>
<proteinExistence type="inferred from homology"/>
<reference evidence="11 12" key="1">
    <citation type="submission" date="2018-10" db="EMBL/GenBank/DDBJ databases">
        <title>Pseudomonas zhaodongensis NEAU-ST5-21(T) genome.</title>
        <authorList>
            <person name="Peng J."/>
            <person name="Liu Z.-P."/>
        </authorList>
    </citation>
    <scope>NUCLEOTIDE SEQUENCE [LARGE SCALE GENOMIC DNA]</scope>
    <source>
        <strain evidence="11 12">NEAU-ST5-21</strain>
    </source>
</reference>
<dbReference type="InterPro" id="IPR041364">
    <property type="entry name" value="Rbx-bd"/>
</dbReference>
<dbReference type="Gene3D" id="3.30.390.120">
    <property type="match status" value="1"/>
</dbReference>
<dbReference type="Gene3D" id="3.50.50.60">
    <property type="entry name" value="FAD/NAD(P)-binding domain"/>
    <property type="match status" value="2"/>
</dbReference>
<dbReference type="Proteomes" id="UP000269774">
    <property type="component" value="Unassembled WGS sequence"/>
</dbReference>
<dbReference type="PRINTS" id="PR00411">
    <property type="entry name" value="PNDRDTASEI"/>
</dbReference>
<keyword evidence="4" id="KW-0963">Cytoplasm</keyword>
<keyword evidence="6" id="KW-0274">FAD</keyword>
<dbReference type="GO" id="GO:0016491">
    <property type="term" value="F:oxidoreductase activity"/>
    <property type="evidence" value="ECO:0007669"/>
    <property type="project" value="UniProtKB-KW"/>
</dbReference>
<comment type="subcellular location">
    <subcellularLocation>
        <location evidence="2">Cytoplasm</location>
    </subcellularLocation>
</comment>
<organism evidence="11 12">
    <name type="scientific">Stutzerimonas zhaodongensis</name>
    <dbReference type="NCBI Taxonomy" id="1176257"/>
    <lineage>
        <taxon>Bacteria</taxon>
        <taxon>Pseudomonadati</taxon>
        <taxon>Pseudomonadota</taxon>
        <taxon>Gammaproteobacteria</taxon>
        <taxon>Pseudomonadales</taxon>
        <taxon>Pseudomonadaceae</taxon>
        <taxon>Stutzerimonas</taxon>
    </lineage>
</organism>
<dbReference type="SUPFAM" id="SSF51905">
    <property type="entry name" value="FAD/NAD(P)-binding domain"/>
    <property type="match status" value="1"/>
</dbReference>
<evidence type="ECO:0000256" key="5">
    <source>
        <dbReference type="ARBA" id="ARBA00022630"/>
    </source>
</evidence>
<dbReference type="RefSeq" id="WP_122167214.1">
    <property type="nucleotide sequence ID" value="NZ_JAMOIB010000006.1"/>
</dbReference>
<dbReference type="InterPro" id="IPR036188">
    <property type="entry name" value="FAD/NAD-bd_sf"/>
</dbReference>
<keyword evidence="5" id="KW-0285">Flavoprotein</keyword>
<evidence type="ECO:0000313" key="11">
    <source>
        <dbReference type="EMBL" id="RMH88877.1"/>
    </source>
</evidence>
<dbReference type="Pfam" id="PF18113">
    <property type="entry name" value="Rbx_binding"/>
    <property type="match status" value="1"/>
</dbReference>
<comment type="caution">
    <text evidence="11">The sequence shown here is derived from an EMBL/GenBank/DDBJ whole genome shotgun (WGS) entry which is preliminary data.</text>
</comment>
<evidence type="ECO:0000259" key="10">
    <source>
        <dbReference type="Pfam" id="PF18113"/>
    </source>
</evidence>
<name>A0A3M2HRR1_9GAMM</name>
<dbReference type="PANTHER" id="PTHR43429:SF3">
    <property type="entry name" value="NITRITE REDUCTASE [NAD(P)H]"/>
    <property type="match status" value="1"/>
</dbReference>